<dbReference type="AlphaFoldDB" id="A0A7K1J6E9"/>
<evidence type="ECO:0000256" key="5">
    <source>
        <dbReference type="ARBA" id="ARBA00023163"/>
    </source>
</evidence>
<dbReference type="RefSeq" id="WP_196425060.1">
    <property type="nucleotide sequence ID" value="NZ_WNLP01000008.1"/>
</dbReference>
<dbReference type="Gene3D" id="1.10.10.10">
    <property type="entry name" value="Winged helix-like DNA-binding domain superfamily/Winged helix DNA-binding domain"/>
    <property type="match status" value="1"/>
</dbReference>
<dbReference type="GO" id="GO:0000160">
    <property type="term" value="P:phosphorelay signal transduction system"/>
    <property type="evidence" value="ECO:0007669"/>
    <property type="project" value="InterPro"/>
</dbReference>
<keyword evidence="5" id="KW-0804">Transcription</keyword>
<evidence type="ECO:0000256" key="2">
    <source>
        <dbReference type="ARBA" id="ARBA00023015"/>
    </source>
</evidence>
<dbReference type="GO" id="GO:0003677">
    <property type="term" value="F:DNA binding"/>
    <property type="evidence" value="ECO:0007669"/>
    <property type="project" value="UniProtKB-KW"/>
</dbReference>
<comment type="caution">
    <text evidence="8">The sequence shown here is derived from an EMBL/GenBank/DDBJ whole genome shotgun (WGS) entry which is preliminary data.</text>
</comment>
<dbReference type="SMART" id="SM00448">
    <property type="entry name" value="REC"/>
    <property type="match status" value="1"/>
</dbReference>
<dbReference type="SUPFAM" id="SSF52172">
    <property type="entry name" value="CheY-like"/>
    <property type="match status" value="1"/>
</dbReference>
<dbReference type="InterPro" id="IPR001789">
    <property type="entry name" value="Sig_transdc_resp-reg_receiver"/>
</dbReference>
<dbReference type="PANTHER" id="PTHR43214:SF43">
    <property type="entry name" value="TWO-COMPONENT RESPONSE REGULATOR"/>
    <property type="match status" value="1"/>
</dbReference>
<dbReference type="Gene3D" id="3.40.50.2300">
    <property type="match status" value="1"/>
</dbReference>
<dbReference type="PROSITE" id="PS50110">
    <property type="entry name" value="RESPONSE_REGULATORY"/>
    <property type="match status" value="1"/>
</dbReference>
<accession>A0A7K1J6E9</accession>
<dbReference type="InterPro" id="IPR011006">
    <property type="entry name" value="CheY-like_superfamily"/>
</dbReference>
<evidence type="ECO:0000256" key="4">
    <source>
        <dbReference type="ARBA" id="ARBA00023125"/>
    </source>
</evidence>
<dbReference type="SMART" id="SM00421">
    <property type="entry name" value="HTH_LUXR"/>
    <property type="match status" value="1"/>
</dbReference>
<comment type="similarity">
    <text evidence="1">Belongs to the sigma-70 factor family. ECF subfamily.</text>
</comment>
<evidence type="ECO:0000256" key="6">
    <source>
        <dbReference type="PROSITE-ProRule" id="PRU00169"/>
    </source>
</evidence>
<dbReference type="Pfam" id="PF08281">
    <property type="entry name" value="Sigma70_r4_2"/>
    <property type="match status" value="1"/>
</dbReference>
<dbReference type="GO" id="GO:0006352">
    <property type="term" value="P:DNA-templated transcription initiation"/>
    <property type="evidence" value="ECO:0007669"/>
    <property type="project" value="InterPro"/>
</dbReference>
<gene>
    <name evidence="8" type="ORF">GSD1FS_1500</name>
</gene>
<proteinExistence type="inferred from homology"/>
<dbReference type="InterPro" id="IPR000792">
    <property type="entry name" value="Tscrpt_reg_LuxR_C"/>
</dbReference>
<organism evidence="8 9">
    <name type="scientific">Bifidobacterium canis</name>
    <dbReference type="NCBI Taxonomy" id="2610880"/>
    <lineage>
        <taxon>Bacteria</taxon>
        <taxon>Bacillati</taxon>
        <taxon>Actinomycetota</taxon>
        <taxon>Actinomycetes</taxon>
        <taxon>Bifidobacteriales</taxon>
        <taxon>Bifidobacteriaceae</taxon>
        <taxon>Bifidobacterium</taxon>
    </lineage>
</organism>
<evidence type="ECO:0000313" key="8">
    <source>
        <dbReference type="EMBL" id="MUH60147.1"/>
    </source>
</evidence>
<sequence>MDVTRQRVALVDNDPLTLNLLVQRLPHWVPGTEISWYSDSGNAAIHDFRELKSAPDVLLLDMSLKEHENGVNVCRSIRRENGTTWIFGMTSYRLDHYAQDLAEAGAQGIIPKSEKKMLAMALIAARNKKTYNPLGTNAIVFDTPEEAHERLLAEQPHMPPRLSPQEQQIFDLLSRGFDYAAIAQKLGVTQSSVRTQTHRAVKNWEPTRWLTHWFFG</sequence>
<keyword evidence="4 8" id="KW-0238">DNA-binding</keyword>
<feature type="domain" description="Response regulatory" evidence="7">
    <location>
        <begin position="7"/>
        <end position="127"/>
    </location>
</feature>
<name>A0A7K1J6E9_9BIFI</name>
<feature type="modified residue" description="4-aspartylphosphate" evidence="6">
    <location>
        <position position="61"/>
    </location>
</feature>
<dbReference type="PANTHER" id="PTHR43214">
    <property type="entry name" value="TWO-COMPONENT RESPONSE REGULATOR"/>
    <property type="match status" value="1"/>
</dbReference>
<evidence type="ECO:0000259" key="7">
    <source>
        <dbReference type="PROSITE" id="PS50110"/>
    </source>
</evidence>
<dbReference type="InterPro" id="IPR039420">
    <property type="entry name" value="WalR-like"/>
</dbReference>
<dbReference type="InterPro" id="IPR036388">
    <property type="entry name" value="WH-like_DNA-bd_sf"/>
</dbReference>
<dbReference type="EMBL" id="WNLP01000008">
    <property type="protein sequence ID" value="MUH60147.1"/>
    <property type="molecule type" value="Genomic_DNA"/>
</dbReference>
<keyword evidence="9" id="KW-1185">Reference proteome</keyword>
<dbReference type="Proteomes" id="UP000487882">
    <property type="component" value="Unassembled WGS sequence"/>
</dbReference>
<evidence type="ECO:0000313" key="9">
    <source>
        <dbReference type="Proteomes" id="UP000487882"/>
    </source>
</evidence>
<dbReference type="InterPro" id="IPR013249">
    <property type="entry name" value="RNA_pol_sigma70_r4_t2"/>
</dbReference>
<dbReference type="Pfam" id="PF00072">
    <property type="entry name" value="Response_reg"/>
    <property type="match status" value="1"/>
</dbReference>
<keyword evidence="2" id="KW-0805">Transcription regulation</keyword>
<evidence type="ECO:0000256" key="1">
    <source>
        <dbReference type="ARBA" id="ARBA00010641"/>
    </source>
</evidence>
<keyword evidence="3" id="KW-0731">Sigma factor</keyword>
<keyword evidence="6" id="KW-0597">Phosphoprotein</keyword>
<evidence type="ECO:0000256" key="3">
    <source>
        <dbReference type="ARBA" id="ARBA00023082"/>
    </source>
</evidence>
<protein>
    <submittedName>
        <fullName evidence="8">DNA-binding response regulator</fullName>
    </submittedName>
</protein>
<dbReference type="GO" id="GO:0016987">
    <property type="term" value="F:sigma factor activity"/>
    <property type="evidence" value="ECO:0007669"/>
    <property type="project" value="UniProtKB-KW"/>
</dbReference>
<reference evidence="8 9" key="1">
    <citation type="submission" date="2019-09" db="EMBL/GenBank/DDBJ databases">
        <title>Bifidobacterium canis sp. nov., isolated from the digestive tract of German Shepherd dog puppy.</title>
        <authorList>
            <person name="Bunesova V."/>
        </authorList>
    </citation>
    <scope>NUCLEOTIDE SEQUENCE [LARGE SCALE GENOMIC DNA]</scope>
    <source>
        <strain evidence="8 9">GSD1FS</strain>
    </source>
</reference>